<feature type="region of interest" description="Disordered" evidence="2">
    <location>
        <begin position="1313"/>
        <end position="1395"/>
    </location>
</feature>
<dbReference type="InterPro" id="IPR016024">
    <property type="entry name" value="ARM-type_fold"/>
</dbReference>
<dbReference type="Gene3D" id="1.20.58.2220">
    <property type="entry name" value="Formin, FH2 domain"/>
    <property type="match status" value="1"/>
</dbReference>
<feature type="domain" description="FH2" evidence="4">
    <location>
        <begin position="844"/>
        <end position="1246"/>
    </location>
</feature>
<name>A8XPD1_CAEBR</name>
<dbReference type="InterPro" id="IPR015425">
    <property type="entry name" value="FH2_Formin"/>
</dbReference>
<evidence type="ECO:0000256" key="1">
    <source>
        <dbReference type="SAM" id="Coils"/>
    </source>
</evidence>
<keyword evidence="1" id="KW-0175">Coiled coil</keyword>
<dbReference type="STRING" id="6238.A8XPD1"/>
<dbReference type="InterPro" id="IPR011989">
    <property type="entry name" value="ARM-like"/>
</dbReference>
<dbReference type="SMART" id="SM01140">
    <property type="entry name" value="Drf_GBD"/>
    <property type="match status" value="1"/>
</dbReference>
<dbReference type="WormBase" id="CBG16504a">
    <property type="protein sequence ID" value="CBP45421"/>
    <property type="gene ID" value="WBGene00036422"/>
    <property type="gene designation" value="Cbr-cyk-1"/>
</dbReference>
<feature type="region of interest" description="Disordered" evidence="2">
    <location>
        <begin position="154"/>
        <end position="179"/>
    </location>
</feature>
<dbReference type="PROSITE" id="PS51232">
    <property type="entry name" value="GBD_FH3"/>
    <property type="match status" value="1"/>
</dbReference>
<feature type="compositionally biased region" description="Low complexity" evidence="2">
    <location>
        <begin position="728"/>
        <end position="747"/>
    </location>
</feature>
<dbReference type="PANTHER" id="PTHR45691:SF6">
    <property type="entry name" value="PROTEIN DIAPHANOUS"/>
    <property type="match status" value="1"/>
</dbReference>
<feature type="compositionally biased region" description="Low complexity" evidence="2">
    <location>
        <begin position="161"/>
        <end position="172"/>
    </location>
</feature>
<feature type="compositionally biased region" description="Pro residues" evidence="2">
    <location>
        <begin position="748"/>
        <end position="830"/>
    </location>
</feature>
<feature type="coiled-coil region" evidence="1">
    <location>
        <begin position="1128"/>
        <end position="1155"/>
    </location>
</feature>
<feature type="domain" description="GBD/FH3" evidence="3">
    <location>
        <begin position="215"/>
        <end position="637"/>
    </location>
</feature>
<dbReference type="InterPro" id="IPR010472">
    <property type="entry name" value="FH3_dom"/>
</dbReference>
<dbReference type="Proteomes" id="UP000008549">
    <property type="component" value="Unassembled WGS sequence"/>
</dbReference>
<feature type="coiled-coil region" evidence="1">
    <location>
        <begin position="1231"/>
        <end position="1258"/>
    </location>
</feature>
<feature type="compositionally biased region" description="Low complexity" evidence="2">
    <location>
        <begin position="1439"/>
        <end position="1467"/>
    </location>
</feature>
<dbReference type="GO" id="GO:0005884">
    <property type="term" value="C:actin filament"/>
    <property type="evidence" value="ECO:0000318"/>
    <property type="project" value="GO_Central"/>
</dbReference>
<dbReference type="FunCoup" id="A8XPD1">
    <property type="interactions" value="1082"/>
</dbReference>
<dbReference type="eggNOG" id="KOG1924">
    <property type="taxonomic scope" value="Eukaryota"/>
</dbReference>
<dbReference type="GO" id="GO:0031267">
    <property type="term" value="F:small GTPase binding"/>
    <property type="evidence" value="ECO:0007669"/>
    <property type="project" value="InterPro"/>
</dbReference>
<evidence type="ECO:0000313" key="5">
    <source>
        <dbReference type="EMBL" id="CAP34452.2"/>
    </source>
</evidence>
<evidence type="ECO:0000313" key="6">
    <source>
        <dbReference type="Proteomes" id="UP000008549"/>
    </source>
</evidence>
<gene>
    <name evidence="7" type="primary">cyk-1</name>
    <name evidence="5" type="synonym">Cbr-cyk-1</name>
    <name evidence="7" type="ORF">CBG16504</name>
    <name evidence="5" type="ORF">CBG_16504</name>
</gene>
<accession>A8XPD1</accession>
<organism evidence="5 6">
    <name type="scientific">Caenorhabditis briggsae</name>
    <dbReference type="NCBI Taxonomy" id="6238"/>
    <lineage>
        <taxon>Eukaryota</taxon>
        <taxon>Metazoa</taxon>
        <taxon>Ecdysozoa</taxon>
        <taxon>Nematoda</taxon>
        <taxon>Chromadorea</taxon>
        <taxon>Rhabditida</taxon>
        <taxon>Rhabditina</taxon>
        <taxon>Rhabditomorpha</taxon>
        <taxon>Rhabditoidea</taxon>
        <taxon>Rhabditidae</taxon>
        <taxon>Peloderinae</taxon>
        <taxon>Caenorhabditis</taxon>
    </lineage>
</organism>
<dbReference type="Gene3D" id="1.25.10.10">
    <property type="entry name" value="Leucine-rich Repeat Variant"/>
    <property type="match status" value="1"/>
</dbReference>
<proteinExistence type="predicted"/>
<dbReference type="SUPFAM" id="SSF101447">
    <property type="entry name" value="Formin homology 2 domain (FH2 domain)"/>
    <property type="match status" value="1"/>
</dbReference>
<feature type="compositionally biased region" description="Polar residues" evidence="2">
    <location>
        <begin position="1421"/>
        <end position="1431"/>
    </location>
</feature>
<reference evidence="5 6" key="2">
    <citation type="journal article" date="2011" name="PLoS Genet.">
        <title>Caenorhabditis briggsae recombinant inbred line genotypes reveal inter-strain incompatibility and the evolution of recombination.</title>
        <authorList>
            <person name="Ross J.A."/>
            <person name="Koboldt D.C."/>
            <person name="Staisch J.E."/>
            <person name="Chamberlin H.M."/>
            <person name="Gupta B.P."/>
            <person name="Miller R.D."/>
            <person name="Baird S.E."/>
            <person name="Haag E.S."/>
        </authorList>
    </citation>
    <scope>NUCLEOTIDE SEQUENCE [LARGE SCALE GENOMIC DNA]</scope>
    <source>
        <strain evidence="5 6">AF16</strain>
    </source>
</reference>
<dbReference type="InterPro" id="IPR042201">
    <property type="entry name" value="FH2_Formin_sf"/>
</dbReference>
<dbReference type="InterPro" id="IPR014768">
    <property type="entry name" value="GBD/FH3_dom"/>
</dbReference>
<dbReference type="EMBL" id="HE600949">
    <property type="protein sequence ID" value="CAP34452.2"/>
    <property type="molecule type" value="Genomic_DNA"/>
</dbReference>
<feature type="compositionally biased region" description="Polar residues" evidence="2">
    <location>
        <begin position="42"/>
        <end position="52"/>
    </location>
</feature>
<dbReference type="Pfam" id="PF02181">
    <property type="entry name" value="FH2"/>
    <property type="match status" value="1"/>
</dbReference>
<dbReference type="SMART" id="SM01139">
    <property type="entry name" value="Drf_FH3"/>
    <property type="match status" value="1"/>
</dbReference>
<dbReference type="InterPro" id="IPR051412">
    <property type="entry name" value="Formin_Homology_Diaphanous_sf"/>
</dbReference>
<dbReference type="SMART" id="SM00498">
    <property type="entry name" value="FH2"/>
    <property type="match status" value="1"/>
</dbReference>
<evidence type="ECO:0000256" key="2">
    <source>
        <dbReference type="SAM" id="MobiDB-lite"/>
    </source>
</evidence>
<dbReference type="Gene3D" id="1.10.238.150">
    <property type="entry name" value="Formin, FH3 diaphanous domain"/>
    <property type="match status" value="1"/>
</dbReference>
<dbReference type="GO" id="GO:0003779">
    <property type="term" value="F:actin binding"/>
    <property type="evidence" value="ECO:0007669"/>
    <property type="project" value="InterPro"/>
</dbReference>
<keyword evidence="6" id="KW-1185">Reference proteome</keyword>
<dbReference type="PANTHER" id="PTHR45691">
    <property type="entry name" value="PROTEIN DIAPHANOUS"/>
    <property type="match status" value="1"/>
</dbReference>
<sequence length="1477" mass="164557">MSSDDYESIDTPRVASLSDLTRLPTQRHSHYSTDEEEADVTPTPSSSNSATKNVLLAPLESMFLPHNSENSDDLEEPQIQLREKKKKAPRAQDATLSHFMGDDAPGQKFKRRSAERHSMLAGAADFASRRSPFHFSGAGSGRWTELFSSNRFKRKTRQKLNNGPSSSTNSNNEDYGTYGGTRSIGGMSVISNSSVPGESYFQSCTEEQLRAEFRQIMVIFPKVIITIISFQLDKNCPESRIDEIVATTPTEQMKSLIANARKTDDVAAKQQPPEWNLRVLENILKSQNILECKQDIVTVSIQLKCQSVSFLYQFADSLRSESGRTGADLICHLFSLVLKRLRNADVGSKLEFDLIDLLQEVVRCIRTIVNTHLGLELVLRRKSPVCSLLIQTMCILNRRKFSDDEPNEIRMLRENVVMICGSLMFVSHETLESRAIEMTGQQKMFMELTTIAKAESKRLGETVSRFRPLVSCIQFVESRDKKLTMRVLLMLNMLINGVDRNTSDDQMWTEDTMWQARMRLRSEAAKDGLSKYIEKFTSSDSSDSQVREVAQNMLTEHNGDIETLVGKLDNVKGEYDTLDGCFELLAANSEATGTETILLSILQLLTLTNEDMATKRAYMKLIEASILEIIFHRTPIDPESEEKFVFEIPIAEIIGKRNCESFSFYGIISERFQDDEMAKKLRQATSAKQEAVAMQGEYWKKLLEFQNEAEVLRKHISDPKTPLPPPTKNTLSAPSTSSGTSGLLPITGGPPPPPGLPPITGGPPPPPPPGGLPPITGGPPPPPPPGGLPPVRGGPPPPPPPPGSGPPPPPPPPPPGGFKGGLPPPPPPGMFAPMAPVLPDYLPPKKVPKVDGPMRKFPWGAHTINPRDIPRDSFWVGTNEEQLTNGRMYDRLRTKFATKPAAGGAILGGKIETKKKLKTAQVIQDDKLLQKLGILQGSIKITHSELKLALLEVNEKVLTVGFLEQLRAAMPVEKELIDKLRAVDKAQFEEMPEGEQFLTRLLQIQGLPLRLDLILFKMRFQETLNELKPAMSSVMEACEEVRKSYGFQTFLKLVLATGNFMGGATKNYSSAYAFHMKMLTRLVDTKDVDNRHTLLQHLIEEMKRVAKDEARFALTDFHHCIESSRVNADEIRKTVQLTENNIKKLENCLKVYKLQGDRDKFEEKMHPFLEKARKEFATVSTMSAKMKNDWESVVKFYAFNATKYPMEEFFADIRTFSEQYATAWKELDAEAEAATAEAKRKEAVVETQKRKLQQQEQKQRIPLQERPAINRMPRTPAMIRVSTAADKVGVLDELERATGNDAFLQTLMSATNSRTPRAGIPSRTRGGGRLIGGLDRQRSRHQNQARQALNFGEDEPVLSGQFPRARNTSQHDQKRIVGSSESEKPTTPLERAKAFGVGLPIGQNELKIRVRRKGQPAVPATNISIPSQVSPTHKENDPSASTSSGPISTSSTVTSNSSSSNTIVPSTDDLLARLHDF</sequence>
<reference evidence="5 6" key="1">
    <citation type="journal article" date="2003" name="PLoS Biol.">
        <title>The genome sequence of Caenorhabditis briggsae: a platform for comparative genomics.</title>
        <authorList>
            <person name="Stein L.D."/>
            <person name="Bao Z."/>
            <person name="Blasiar D."/>
            <person name="Blumenthal T."/>
            <person name="Brent M.R."/>
            <person name="Chen N."/>
            <person name="Chinwalla A."/>
            <person name="Clarke L."/>
            <person name="Clee C."/>
            <person name="Coghlan A."/>
            <person name="Coulson A."/>
            <person name="D'Eustachio P."/>
            <person name="Fitch D.H."/>
            <person name="Fulton L.A."/>
            <person name="Fulton R.E."/>
            <person name="Griffiths-Jones S."/>
            <person name="Harris T.W."/>
            <person name="Hillier L.W."/>
            <person name="Kamath R."/>
            <person name="Kuwabara P.E."/>
            <person name="Mardis E.R."/>
            <person name="Marra M.A."/>
            <person name="Miner T.L."/>
            <person name="Minx P."/>
            <person name="Mullikin J.C."/>
            <person name="Plumb R.W."/>
            <person name="Rogers J."/>
            <person name="Schein J.E."/>
            <person name="Sohrmann M."/>
            <person name="Spieth J."/>
            <person name="Stajich J.E."/>
            <person name="Wei C."/>
            <person name="Willey D."/>
            <person name="Wilson R.K."/>
            <person name="Durbin R."/>
            <person name="Waterston R.H."/>
        </authorList>
    </citation>
    <scope>NUCLEOTIDE SEQUENCE [LARGE SCALE GENOMIC DNA]</scope>
    <source>
        <strain evidence="5 6">AF16</strain>
    </source>
</reference>
<dbReference type="OMA" id="WEVKNPM"/>
<evidence type="ECO:0000259" key="4">
    <source>
        <dbReference type="PROSITE" id="PS51444"/>
    </source>
</evidence>
<feature type="region of interest" description="Disordered" evidence="2">
    <location>
        <begin position="1412"/>
        <end position="1469"/>
    </location>
</feature>
<evidence type="ECO:0000313" key="7">
    <source>
        <dbReference type="WormBase" id="CBG16504a"/>
    </source>
</evidence>
<feature type="region of interest" description="Disordered" evidence="2">
    <location>
        <begin position="1"/>
        <end position="107"/>
    </location>
</feature>
<protein>
    <submittedName>
        <fullName evidence="5">Protein CBR-CYK-1</fullName>
    </submittedName>
</protein>
<evidence type="ECO:0000259" key="3">
    <source>
        <dbReference type="PROSITE" id="PS51232"/>
    </source>
</evidence>
<dbReference type="InterPro" id="IPR010473">
    <property type="entry name" value="GTPase-bd"/>
</dbReference>
<dbReference type="HOGENOM" id="CLU_259864_0_0_1"/>
<dbReference type="Gene3D" id="1.20.58.630">
    <property type="match status" value="1"/>
</dbReference>
<dbReference type="GO" id="GO:0030041">
    <property type="term" value="P:actin filament polymerization"/>
    <property type="evidence" value="ECO:0000318"/>
    <property type="project" value="GO_Central"/>
</dbReference>
<dbReference type="InParanoid" id="A8XPD1"/>
<dbReference type="SUPFAM" id="SSF48371">
    <property type="entry name" value="ARM repeat"/>
    <property type="match status" value="1"/>
</dbReference>
<dbReference type="Pfam" id="PF06367">
    <property type="entry name" value="Drf_FH3"/>
    <property type="match status" value="1"/>
</dbReference>
<feature type="region of interest" description="Disordered" evidence="2">
    <location>
        <begin position="715"/>
        <end position="831"/>
    </location>
</feature>
<dbReference type="PROSITE" id="PS51444">
    <property type="entry name" value="FH2"/>
    <property type="match status" value="1"/>
</dbReference>
<dbReference type="Gene3D" id="6.10.30.30">
    <property type="match status" value="1"/>
</dbReference>